<evidence type="ECO:0000259" key="1">
    <source>
        <dbReference type="PROSITE" id="PS50112"/>
    </source>
</evidence>
<name>A0A3B0RB73_9ZZZZ</name>
<gene>
    <name evidence="2" type="ORF">MNBD_ALPHA02-2290</name>
</gene>
<feature type="domain" description="PAS" evidence="1">
    <location>
        <begin position="26"/>
        <end position="77"/>
    </location>
</feature>
<dbReference type="CDD" id="cd00130">
    <property type="entry name" value="PAS"/>
    <property type="match status" value="1"/>
</dbReference>
<dbReference type="EMBL" id="UOED01000036">
    <property type="protein sequence ID" value="VAV88787.1"/>
    <property type="molecule type" value="Genomic_DNA"/>
</dbReference>
<protein>
    <submittedName>
        <fullName evidence="2">Putative sensor (PAS) domain for methyl-accepting chemotaxis sensory transducer</fullName>
    </submittedName>
</protein>
<dbReference type="InterPro" id="IPR035965">
    <property type="entry name" value="PAS-like_dom_sf"/>
</dbReference>
<proteinExistence type="predicted"/>
<dbReference type="PROSITE" id="PS50112">
    <property type="entry name" value="PAS"/>
    <property type="match status" value="1"/>
</dbReference>
<dbReference type="AlphaFoldDB" id="A0A3B0RB73"/>
<sequence>MARKEIIPTGKEVFFSKEEIIVSKTDLKGKIIYANTLFESTCGYTREELLNQPHNIIRHPDMPRCIFNFMWDVLQQQKEIFAYVINMCANGDHYWVLAHVIPTYDLMGNHVGYHSSRRCPHRENVTIMQSHYKELLAIEKSYQNPKEGMQAALDSFIASLEKQSVSYAEFIFSMRSAA</sequence>
<dbReference type="Pfam" id="PF08447">
    <property type="entry name" value="PAS_3"/>
    <property type="match status" value="1"/>
</dbReference>
<organism evidence="2">
    <name type="scientific">hydrothermal vent metagenome</name>
    <dbReference type="NCBI Taxonomy" id="652676"/>
    <lineage>
        <taxon>unclassified sequences</taxon>
        <taxon>metagenomes</taxon>
        <taxon>ecological metagenomes</taxon>
    </lineage>
</organism>
<dbReference type="SUPFAM" id="SSF55785">
    <property type="entry name" value="PYP-like sensor domain (PAS domain)"/>
    <property type="match status" value="1"/>
</dbReference>
<dbReference type="InterPro" id="IPR013655">
    <property type="entry name" value="PAS_fold_3"/>
</dbReference>
<accession>A0A3B0RB73</accession>
<reference evidence="2" key="1">
    <citation type="submission" date="2018-06" db="EMBL/GenBank/DDBJ databases">
        <authorList>
            <person name="Zhirakovskaya E."/>
        </authorList>
    </citation>
    <scope>NUCLEOTIDE SEQUENCE</scope>
</reference>
<dbReference type="InterPro" id="IPR000014">
    <property type="entry name" value="PAS"/>
</dbReference>
<dbReference type="Gene3D" id="3.30.450.20">
    <property type="entry name" value="PAS domain"/>
    <property type="match status" value="1"/>
</dbReference>
<dbReference type="NCBIfam" id="TIGR00229">
    <property type="entry name" value="sensory_box"/>
    <property type="match status" value="1"/>
</dbReference>
<evidence type="ECO:0000313" key="2">
    <source>
        <dbReference type="EMBL" id="VAV88787.1"/>
    </source>
</evidence>